<evidence type="ECO:0000256" key="1">
    <source>
        <dbReference type="ARBA" id="ARBA00022475"/>
    </source>
</evidence>
<evidence type="ECO:0000256" key="4">
    <source>
        <dbReference type="ARBA" id="ARBA00023136"/>
    </source>
</evidence>
<evidence type="ECO:0000256" key="3">
    <source>
        <dbReference type="ARBA" id="ARBA00022989"/>
    </source>
</evidence>
<dbReference type="Pfam" id="PF06305">
    <property type="entry name" value="LapA_dom"/>
    <property type="match status" value="1"/>
</dbReference>
<protein>
    <submittedName>
        <fullName evidence="8">LapA family protein</fullName>
    </submittedName>
</protein>
<organism evidence="8 9">
    <name type="scientific">Jiella flava</name>
    <dbReference type="NCBI Taxonomy" id="2816857"/>
    <lineage>
        <taxon>Bacteria</taxon>
        <taxon>Pseudomonadati</taxon>
        <taxon>Pseudomonadota</taxon>
        <taxon>Alphaproteobacteria</taxon>
        <taxon>Hyphomicrobiales</taxon>
        <taxon>Aurantimonadaceae</taxon>
        <taxon>Jiella</taxon>
    </lineage>
</organism>
<dbReference type="GO" id="GO:0005886">
    <property type="term" value="C:plasma membrane"/>
    <property type="evidence" value="ECO:0007669"/>
    <property type="project" value="InterPro"/>
</dbReference>
<accession>A0A939FTZ4</accession>
<dbReference type="RefSeq" id="WP_207256171.1">
    <property type="nucleotide sequence ID" value="NZ_JAFMPP010000002.1"/>
</dbReference>
<feature type="domain" description="Lipopolysaccharide assembly protein A" evidence="7">
    <location>
        <begin position="43"/>
        <end position="91"/>
    </location>
</feature>
<dbReference type="EMBL" id="JAFMPP010000002">
    <property type="protein sequence ID" value="MBO0661512.1"/>
    <property type="molecule type" value="Genomic_DNA"/>
</dbReference>
<evidence type="ECO:0000313" key="8">
    <source>
        <dbReference type="EMBL" id="MBO0661512.1"/>
    </source>
</evidence>
<evidence type="ECO:0000259" key="7">
    <source>
        <dbReference type="Pfam" id="PF06305"/>
    </source>
</evidence>
<evidence type="ECO:0000256" key="2">
    <source>
        <dbReference type="ARBA" id="ARBA00022692"/>
    </source>
</evidence>
<feature type="region of interest" description="Disordered" evidence="5">
    <location>
        <begin position="77"/>
        <end position="127"/>
    </location>
</feature>
<evidence type="ECO:0000313" key="9">
    <source>
        <dbReference type="Proteomes" id="UP000664122"/>
    </source>
</evidence>
<sequence>MFAKIIAAIILIPIAIVLIIFMVVNRGAVPVSLDPFGTIPQLTFTVSLSVLLMSAVIFGLILGGIGTFLTQSHHRRLSSKRKREIERLKHESDKQDEKIRMLEDDRDRMPSAGAGDSRAMVPAARAA</sequence>
<proteinExistence type="predicted"/>
<keyword evidence="1" id="KW-1003">Cell membrane</keyword>
<evidence type="ECO:0000256" key="5">
    <source>
        <dbReference type="SAM" id="MobiDB-lite"/>
    </source>
</evidence>
<evidence type="ECO:0000256" key="6">
    <source>
        <dbReference type="SAM" id="Phobius"/>
    </source>
</evidence>
<reference evidence="8" key="1">
    <citation type="submission" date="2021-03" db="EMBL/GenBank/DDBJ databases">
        <title>Whole genome sequence of Jiella sp. CQZ9-1.</title>
        <authorList>
            <person name="Tuo L."/>
        </authorList>
    </citation>
    <scope>NUCLEOTIDE SEQUENCE</scope>
    <source>
        <strain evidence="8">CQZ9-1</strain>
    </source>
</reference>
<feature type="transmembrane region" description="Helical" evidence="6">
    <location>
        <begin position="44"/>
        <end position="70"/>
    </location>
</feature>
<keyword evidence="4 6" id="KW-0472">Membrane</keyword>
<gene>
    <name evidence="8" type="ORF">J1C48_02890</name>
</gene>
<keyword evidence="3 6" id="KW-1133">Transmembrane helix</keyword>
<feature type="compositionally biased region" description="Basic and acidic residues" evidence="5">
    <location>
        <begin position="83"/>
        <end position="109"/>
    </location>
</feature>
<keyword evidence="9" id="KW-1185">Reference proteome</keyword>
<dbReference type="AlphaFoldDB" id="A0A939FTZ4"/>
<keyword evidence="2 6" id="KW-0812">Transmembrane</keyword>
<dbReference type="Proteomes" id="UP000664122">
    <property type="component" value="Unassembled WGS sequence"/>
</dbReference>
<name>A0A939FTZ4_9HYPH</name>
<feature type="transmembrane region" description="Helical" evidence="6">
    <location>
        <begin position="5"/>
        <end position="24"/>
    </location>
</feature>
<comment type="caution">
    <text evidence="8">The sequence shown here is derived from an EMBL/GenBank/DDBJ whole genome shotgun (WGS) entry which is preliminary data.</text>
</comment>
<dbReference type="InterPro" id="IPR010445">
    <property type="entry name" value="LapA_dom"/>
</dbReference>